<proteinExistence type="predicted"/>
<comment type="caution">
    <text evidence="3">The sequence shown here is derived from an EMBL/GenBank/DDBJ whole genome shotgun (WGS) entry which is preliminary data.</text>
</comment>
<evidence type="ECO:0000256" key="1">
    <source>
        <dbReference type="ARBA" id="ARBA00022737"/>
    </source>
</evidence>
<dbReference type="OrthoDB" id="527344at2759"/>
<feature type="repeat" description="PPR" evidence="2">
    <location>
        <begin position="83"/>
        <end position="117"/>
    </location>
</feature>
<evidence type="ECO:0000313" key="4">
    <source>
        <dbReference type="Proteomes" id="UP000604046"/>
    </source>
</evidence>
<dbReference type="PANTHER" id="PTHR47447:SF17">
    <property type="entry name" value="OS12G0638900 PROTEIN"/>
    <property type="match status" value="1"/>
</dbReference>
<dbReference type="PANTHER" id="PTHR47447">
    <property type="entry name" value="OS03G0856100 PROTEIN"/>
    <property type="match status" value="1"/>
</dbReference>
<name>A0A812GR60_9DINO</name>
<dbReference type="NCBIfam" id="TIGR00756">
    <property type="entry name" value="PPR"/>
    <property type="match status" value="1"/>
</dbReference>
<dbReference type="PROSITE" id="PS51375">
    <property type="entry name" value="PPR"/>
    <property type="match status" value="1"/>
</dbReference>
<keyword evidence="1" id="KW-0677">Repeat</keyword>
<evidence type="ECO:0000256" key="2">
    <source>
        <dbReference type="PROSITE-ProRule" id="PRU00708"/>
    </source>
</evidence>
<sequence>MAPAGTKPARCPGGTVSELNRILISHGRKTSWMQSILVLDQMQEVRVQPDVYTCSSAINSCQLGAWQMALQCFDRLSQTVLPNPVVYTTLMMAFSKHGEWQQALFLFHSLVVQQIQTDTILHSAAVKACEDGSQWQVALRILHDLSKQTLLPDTAFLNSAISACEKSDQGEAWAWGLELLRCLWHWVLLPDAISFSAAISACEKAFQWPAALLLLADVQSCSLELDIILCNAALSSCSKGPAQ</sequence>
<dbReference type="InterPro" id="IPR011990">
    <property type="entry name" value="TPR-like_helical_dom_sf"/>
</dbReference>
<gene>
    <name evidence="3" type="ORF">SNAT2548_LOCUS784</name>
</gene>
<dbReference type="Pfam" id="PF01535">
    <property type="entry name" value="PPR"/>
    <property type="match status" value="1"/>
</dbReference>
<keyword evidence="4" id="KW-1185">Reference proteome</keyword>
<organism evidence="3 4">
    <name type="scientific">Symbiodinium natans</name>
    <dbReference type="NCBI Taxonomy" id="878477"/>
    <lineage>
        <taxon>Eukaryota</taxon>
        <taxon>Sar</taxon>
        <taxon>Alveolata</taxon>
        <taxon>Dinophyceae</taxon>
        <taxon>Suessiales</taxon>
        <taxon>Symbiodiniaceae</taxon>
        <taxon>Symbiodinium</taxon>
    </lineage>
</organism>
<dbReference type="Gene3D" id="1.25.40.10">
    <property type="entry name" value="Tetratricopeptide repeat domain"/>
    <property type="match status" value="2"/>
</dbReference>
<dbReference type="Proteomes" id="UP000604046">
    <property type="component" value="Unassembled WGS sequence"/>
</dbReference>
<accession>A0A812GR60</accession>
<dbReference type="AlphaFoldDB" id="A0A812GR60"/>
<dbReference type="InterPro" id="IPR002885">
    <property type="entry name" value="PPR_rpt"/>
</dbReference>
<reference evidence="3" key="1">
    <citation type="submission" date="2021-02" db="EMBL/GenBank/DDBJ databases">
        <authorList>
            <person name="Dougan E. K."/>
            <person name="Rhodes N."/>
            <person name="Thang M."/>
            <person name="Chan C."/>
        </authorList>
    </citation>
    <scope>NUCLEOTIDE SEQUENCE</scope>
</reference>
<evidence type="ECO:0000313" key="3">
    <source>
        <dbReference type="EMBL" id="CAE6929356.1"/>
    </source>
</evidence>
<evidence type="ECO:0008006" key="5">
    <source>
        <dbReference type="Google" id="ProtNLM"/>
    </source>
</evidence>
<dbReference type="EMBL" id="CAJNDS010000038">
    <property type="protein sequence ID" value="CAE6929356.1"/>
    <property type="molecule type" value="Genomic_DNA"/>
</dbReference>
<protein>
    <recommendedName>
        <fullName evidence="5">Pentatricopeptide repeat-containing protein, chloroplastic</fullName>
    </recommendedName>
</protein>